<accession>A0ABN8NLB0</accession>
<feature type="transmembrane region" description="Helical" evidence="14">
    <location>
        <begin position="389"/>
        <end position="410"/>
    </location>
</feature>
<feature type="transmembrane region" description="Helical" evidence="14">
    <location>
        <begin position="6"/>
        <end position="27"/>
    </location>
</feature>
<gene>
    <name evidence="15" type="ORF">PLOB_00018931</name>
</gene>
<dbReference type="Proteomes" id="UP001159405">
    <property type="component" value="Unassembled WGS sequence"/>
</dbReference>
<feature type="non-terminal residue" evidence="15">
    <location>
        <position position="512"/>
    </location>
</feature>
<evidence type="ECO:0000256" key="14">
    <source>
        <dbReference type="SAM" id="Phobius"/>
    </source>
</evidence>
<evidence type="ECO:0000256" key="1">
    <source>
        <dbReference type="ARBA" id="ARBA00004141"/>
    </source>
</evidence>
<keyword evidence="10 14" id="KW-0472">Membrane</keyword>
<protein>
    <recommendedName>
        <fullName evidence="17">High-affinity choline transporter 1</fullName>
    </recommendedName>
</protein>
<feature type="transmembrane region" description="Helical" evidence="14">
    <location>
        <begin position="155"/>
        <end position="175"/>
    </location>
</feature>
<comment type="similarity">
    <text evidence="2 13">Belongs to the sodium:solute symporter (SSF) (TC 2.A.21) family.</text>
</comment>
<evidence type="ECO:0000256" key="3">
    <source>
        <dbReference type="ARBA" id="ARBA00022448"/>
    </source>
</evidence>
<evidence type="ECO:0000256" key="8">
    <source>
        <dbReference type="ARBA" id="ARBA00023053"/>
    </source>
</evidence>
<dbReference type="PANTHER" id="PTHR45897">
    <property type="entry name" value="HIGH-AFFINITY CHOLINE TRANSPORTER 1"/>
    <property type="match status" value="1"/>
</dbReference>
<dbReference type="InterPro" id="IPR038377">
    <property type="entry name" value="Na/Glc_symporter_sf"/>
</dbReference>
<evidence type="ECO:0000256" key="5">
    <source>
        <dbReference type="ARBA" id="ARBA00022847"/>
    </source>
</evidence>
<evidence type="ECO:0000313" key="15">
    <source>
        <dbReference type="EMBL" id="CAH3109968.1"/>
    </source>
</evidence>
<evidence type="ECO:0000256" key="2">
    <source>
        <dbReference type="ARBA" id="ARBA00006434"/>
    </source>
</evidence>
<keyword evidence="4 14" id="KW-0812">Transmembrane</keyword>
<feature type="transmembrane region" description="Helical" evidence="14">
    <location>
        <begin position="316"/>
        <end position="340"/>
    </location>
</feature>
<keyword evidence="7 14" id="KW-1133">Transmembrane helix</keyword>
<organism evidence="15 16">
    <name type="scientific">Porites lobata</name>
    <dbReference type="NCBI Taxonomy" id="104759"/>
    <lineage>
        <taxon>Eukaryota</taxon>
        <taxon>Metazoa</taxon>
        <taxon>Cnidaria</taxon>
        <taxon>Anthozoa</taxon>
        <taxon>Hexacorallia</taxon>
        <taxon>Scleractinia</taxon>
        <taxon>Fungiina</taxon>
        <taxon>Poritidae</taxon>
        <taxon>Porites</taxon>
    </lineage>
</organism>
<keyword evidence="5" id="KW-0769">Symport</keyword>
<comment type="subcellular location">
    <subcellularLocation>
        <location evidence="1">Membrane</location>
        <topology evidence="1">Multi-pass membrane protein</topology>
    </subcellularLocation>
</comment>
<dbReference type="PROSITE" id="PS50283">
    <property type="entry name" value="NA_SOLUT_SYMP_3"/>
    <property type="match status" value="1"/>
</dbReference>
<feature type="transmembrane region" description="Helical" evidence="14">
    <location>
        <begin position="251"/>
        <end position="272"/>
    </location>
</feature>
<feature type="transmembrane region" description="Helical" evidence="14">
    <location>
        <begin position="182"/>
        <end position="201"/>
    </location>
</feature>
<dbReference type="InterPro" id="IPR001734">
    <property type="entry name" value="Na/solute_symporter"/>
</dbReference>
<feature type="transmembrane region" description="Helical" evidence="14">
    <location>
        <begin position="82"/>
        <end position="99"/>
    </location>
</feature>
<evidence type="ECO:0000256" key="10">
    <source>
        <dbReference type="ARBA" id="ARBA00023136"/>
    </source>
</evidence>
<comment type="caution">
    <text evidence="15">The sequence shown here is derived from an EMBL/GenBank/DDBJ whole genome shotgun (WGS) entry which is preliminary data.</text>
</comment>
<evidence type="ECO:0000256" key="13">
    <source>
        <dbReference type="RuleBase" id="RU362091"/>
    </source>
</evidence>
<keyword evidence="8" id="KW-0915">Sodium</keyword>
<dbReference type="CDD" id="cd11474">
    <property type="entry name" value="SLC5sbd_CHT"/>
    <property type="match status" value="1"/>
</dbReference>
<feature type="transmembrane region" description="Helical" evidence="14">
    <location>
        <begin position="39"/>
        <end position="62"/>
    </location>
</feature>
<evidence type="ECO:0000256" key="12">
    <source>
        <dbReference type="ARBA" id="ARBA00023201"/>
    </source>
</evidence>
<keyword evidence="3" id="KW-0813">Transport</keyword>
<evidence type="ECO:0000256" key="9">
    <source>
        <dbReference type="ARBA" id="ARBA00023065"/>
    </source>
</evidence>
<feature type="transmembrane region" description="Helical" evidence="14">
    <location>
        <begin position="457"/>
        <end position="478"/>
    </location>
</feature>
<feature type="transmembrane region" description="Helical" evidence="14">
    <location>
        <begin position="361"/>
        <end position="383"/>
    </location>
</feature>
<evidence type="ECO:0000256" key="7">
    <source>
        <dbReference type="ARBA" id="ARBA00022989"/>
    </source>
</evidence>
<keyword evidence="11" id="KW-0325">Glycoprotein</keyword>
<evidence type="ECO:0000256" key="6">
    <source>
        <dbReference type="ARBA" id="ARBA00022979"/>
    </source>
</evidence>
<dbReference type="Pfam" id="PF00474">
    <property type="entry name" value="SSF"/>
    <property type="match status" value="2"/>
</dbReference>
<keyword evidence="9" id="KW-0406">Ion transport</keyword>
<proteinExistence type="inferred from homology"/>
<evidence type="ECO:0000313" key="16">
    <source>
        <dbReference type="Proteomes" id="UP001159405"/>
    </source>
</evidence>
<keyword evidence="12" id="KW-0739">Sodium transport</keyword>
<dbReference type="PANTHER" id="PTHR45897:SF4">
    <property type="entry name" value="HIGH-AFFINITY CHOLINE TRANSPORTER 1"/>
    <property type="match status" value="1"/>
</dbReference>
<keyword evidence="6" id="KW-0530">Neurotransmitter biosynthesis</keyword>
<dbReference type="Gene3D" id="1.20.1730.10">
    <property type="entry name" value="Sodium/glucose cotransporter"/>
    <property type="match status" value="1"/>
</dbReference>
<evidence type="ECO:0000256" key="11">
    <source>
        <dbReference type="ARBA" id="ARBA00023180"/>
    </source>
</evidence>
<evidence type="ECO:0000256" key="4">
    <source>
        <dbReference type="ARBA" id="ARBA00022692"/>
    </source>
</evidence>
<keyword evidence="16" id="KW-1185">Reference proteome</keyword>
<name>A0ABN8NLB0_9CNID</name>
<feature type="transmembrane region" description="Helical" evidence="14">
    <location>
        <begin position="120"/>
        <end position="143"/>
    </location>
</feature>
<dbReference type="InterPro" id="IPR052244">
    <property type="entry name" value="Choline_transporter"/>
</dbReference>
<sequence length="512" mass="56120">MAEVNIPGIVGIVVFYLLILAVGIWASRRRKAGEEEAMLAGRSIGTYVGIFTLTATWVGGGFINGTAEVVYSEGLAFAQAPWGYSFSLVLGGLAFAKIMRKREYFTMLDPFQEKYGPRMGGLLFIPALLGEIFWSAAILAALGATVSVVVNLDRVTSIIVSACISVFYTLIGGFYSVVYTDIIQLLSIFVGLMHLFVGTTGNDLYGICNDTSLDLLIQRNALVMFGGMPWQIYFQRALACKTPRKAQIVSFVASLCCLLMPIPAVLIGAVGVKTDWTKTSFYTPPEGNVTNQTATVTFDKAMILPMVLQYLTPTPVSFVGLGAVAAAVMSSTDSSFVSASSMFSHNVYKLIFRQNASDREILWVIRIAIFGVAVLATSLSLVVKSIYSLFALCSDLVYVILFPQLCCVIYLPGANTYGSLMGYILGLILRVGGGEKNIGLKPFIKYPYYNETDGQLFPFRTLAMIVSLTTIVVVSYLLKYLFEREMIPLKYDFLHCFKKYELEKSATGKNNK</sequence>
<evidence type="ECO:0008006" key="17">
    <source>
        <dbReference type="Google" id="ProtNLM"/>
    </source>
</evidence>
<dbReference type="EMBL" id="CALNXK010000022">
    <property type="protein sequence ID" value="CAH3109968.1"/>
    <property type="molecule type" value="Genomic_DNA"/>
</dbReference>
<reference evidence="15 16" key="1">
    <citation type="submission" date="2022-05" db="EMBL/GenBank/DDBJ databases">
        <authorList>
            <consortium name="Genoscope - CEA"/>
            <person name="William W."/>
        </authorList>
    </citation>
    <scope>NUCLEOTIDE SEQUENCE [LARGE SCALE GENOMIC DNA]</scope>
</reference>